<protein>
    <submittedName>
        <fullName evidence="1">Uncharacterized protein</fullName>
    </submittedName>
</protein>
<dbReference type="Proteomes" id="UP000006263">
    <property type="component" value="Unassembled WGS sequence"/>
</dbReference>
<gene>
    <name evidence="1" type="ORF">GMES_2339</name>
</gene>
<evidence type="ECO:0000313" key="2">
    <source>
        <dbReference type="Proteomes" id="UP000006263"/>
    </source>
</evidence>
<name>K6ZMN8_9ALTE</name>
<dbReference type="EMBL" id="BAEP01000047">
    <property type="protein sequence ID" value="GAC24635.1"/>
    <property type="molecule type" value="Genomic_DNA"/>
</dbReference>
<comment type="caution">
    <text evidence="1">The sequence shown here is derived from an EMBL/GenBank/DDBJ whole genome shotgun (WGS) entry which is preliminary data.</text>
</comment>
<proteinExistence type="predicted"/>
<dbReference type="AlphaFoldDB" id="K6ZMN8"/>
<organism evidence="1 2">
    <name type="scientific">Paraglaciecola mesophila KMM 241</name>
    <dbReference type="NCBI Taxonomy" id="1128912"/>
    <lineage>
        <taxon>Bacteria</taxon>
        <taxon>Pseudomonadati</taxon>
        <taxon>Pseudomonadota</taxon>
        <taxon>Gammaproteobacteria</taxon>
        <taxon>Alteromonadales</taxon>
        <taxon>Alteromonadaceae</taxon>
        <taxon>Paraglaciecola</taxon>
    </lineage>
</organism>
<accession>K6ZMN8</accession>
<evidence type="ECO:0000313" key="1">
    <source>
        <dbReference type="EMBL" id="GAC24635.1"/>
    </source>
</evidence>
<reference evidence="1 2" key="1">
    <citation type="journal article" date="2017" name="Antonie Van Leeuwenhoek">
        <title>Rhizobium rhizosphaerae sp. nov., a novel species isolated from rice rhizosphere.</title>
        <authorList>
            <person name="Zhao J.J."/>
            <person name="Zhang J."/>
            <person name="Zhang R.J."/>
            <person name="Zhang C.W."/>
            <person name="Yin H.Q."/>
            <person name="Zhang X.X."/>
        </authorList>
    </citation>
    <scope>NUCLEOTIDE SEQUENCE [LARGE SCALE GENOMIC DNA]</scope>
    <source>
        <strain evidence="1 2">KMM 241</strain>
    </source>
</reference>
<sequence length="43" mass="4753">MKFKPALMLCQTSLSLGKGLITNAIFYYWGRFGASTASFFAVN</sequence>